<dbReference type="OrthoDB" id="9765625at2"/>
<evidence type="ECO:0000256" key="1">
    <source>
        <dbReference type="ARBA" id="ARBA00022596"/>
    </source>
</evidence>
<dbReference type="EMBL" id="NRGR01000023">
    <property type="protein sequence ID" value="PCC38399.1"/>
    <property type="molecule type" value="Genomic_DNA"/>
</dbReference>
<accession>A0A2A3YGN5</accession>
<dbReference type="InterPro" id="IPR002822">
    <property type="entry name" value="Ni_insertion"/>
</dbReference>
<dbReference type="EC" id="4.99.1.12" evidence="2"/>
<dbReference type="Pfam" id="PF01969">
    <property type="entry name" value="Ni_insertion"/>
    <property type="match status" value="2"/>
</dbReference>
<dbReference type="GO" id="GO:0051604">
    <property type="term" value="P:protein maturation"/>
    <property type="evidence" value="ECO:0007669"/>
    <property type="project" value="UniProtKB-UniRule"/>
</dbReference>
<evidence type="ECO:0000313" key="3">
    <source>
        <dbReference type="EMBL" id="PCC38399.1"/>
    </source>
</evidence>
<dbReference type="GO" id="GO:0016829">
    <property type="term" value="F:lyase activity"/>
    <property type="evidence" value="ECO:0007669"/>
    <property type="project" value="UniProtKB-UniRule"/>
</dbReference>
<reference evidence="3 4" key="1">
    <citation type="journal article" date="2017" name="Elife">
        <title>Extensive horizontal gene transfer in cheese-associated bacteria.</title>
        <authorList>
            <person name="Bonham K.S."/>
            <person name="Wolfe B.E."/>
            <person name="Dutton R.J."/>
        </authorList>
    </citation>
    <scope>NUCLEOTIDE SEQUENCE [LARGE SCALE GENOMIC DNA]</scope>
    <source>
        <strain evidence="3 4">341_9</strain>
    </source>
</reference>
<dbReference type="GO" id="GO:0016151">
    <property type="term" value="F:nickel cation binding"/>
    <property type="evidence" value="ECO:0007669"/>
    <property type="project" value="UniProtKB-UniRule"/>
</dbReference>
<gene>
    <name evidence="2" type="primary">larC</name>
    <name evidence="3" type="ORF">CIK66_13890</name>
</gene>
<comment type="caution">
    <text evidence="3">The sequence shown here is derived from an EMBL/GenBank/DDBJ whole genome shotgun (WGS) entry which is preliminary data.</text>
</comment>
<comment type="catalytic activity">
    <reaction evidence="2">
        <text>Ni(II)-pyridinium-3,5-bisthiocarboxylate mononucleotide = pyridinium-3,5-bisthiocarboxylate mononucleotide + Ni(2+)</text>
        <dbReference type="Rhea" id="RHEA:54784"/>
        <dbReference type="ChEBI" id="CHEBI:49786"/>
        <dbReference type="ChEBI" id="CHEBI:137372"/>
        <dbReference type="ChEBI" id="CHEBI:137373"/>
        <dbReference type="EC" id="4.99.1.12"/>
    </reaction>
</comment>
<comment type="similarity">
    <text evidence="2">Belongs to the LarC family.</text>
</comment>
<keyword evidence="1 2" id="KW-0533">Nickel</keyword>
<name>A0A2A3YGN5_9MICO</name>
<dbReference type="Gene3D" id="3.10.20.300">
    <property type="entry name" value="mk0293 like domain"/>
    <property type="match status" value="1"/>
</dbReference>
<dbReference type="PANTHER" id="PTHR36566:SF1">
    <property type="entry name" value="PYRIDINIUM-3,5-BISTHIOCARBOXYLIC ACID MONONUCLEOTIDE NICKEL INSERTION PROTEIN"/>
    <property type="match status" value="1"/>
</dbReference>
<protein>
    <recommendedName>
        <fullName evidence="2">Pyridinium-3,5-bisthiocarboxylic acid mononucleotide nickel insertion protein</fullName>
        <shortName evidence="2">P2TMN nickel insertion protein</shortName>
        <ecNumber evidence="2">4.99.1.12</ecNumber>
    </recommendedName>
    <alternativeName>
        <fullName evidence="2">Nickel-pincer cofactor biosynthesis protein LarC</fullName>
    </alternativeName>
</protein>
<dbReference type="RefSeq" id="WP_096197538.1">
    <property type="nucleotide sequence ID" value="NZ_NRGR01000023.1"/>
</dbReference>
<sequence length="464" mass="48689">MEPSSHPAPRLAYLDASAGIAGDMLLAALVDAGADLDAVQRVLDALVPESVRFRRSAVDRAGQRATKVDVDVLVEDPPHRTWASIRTLLERSRGNVAVPERTIDLALRVFGLLADAEGTTHGVPADDVHFHEVGALDSLADVIGACEAWRQLGITEGVGSAIAVGSGRIRAAHGDIPVPAPAVVRLAIGWPTVAGELLPPRGHDHPHVPADDSSASDVDVPAHVAGGPHEHGGRRVPAGVAPGIGELATPTGVALMRGLAGTAGPQPMVSTDAVGVGAGTKDTPGRPNVVRVLVGRPGYGAGNGTAAVDAHDTPTAAVQLEANVDDLDPRLWPRIIDELLDHGALDAWHTPITMKRGRPAITVHALVREDSVEDLAAVIMDRTGTLGVRMHRVERIIRTREFAEVEVQGQRISVKIARDAHGAVVRREPEFRDVAAAARVLGISERAMLDLAKENATGLTEPQN</sequence>
<evidence type="ECO:0000256" key="2">
    <source>
        <dbReference type="HAMAP-Rule" id="MF_01074"/>
    </source>
</evidence>
<proteinExistence type="inferred from homology"/>
<dbReference type="HAMAP" id="MF_01074">
    <property type="entry name" value="LarC"/>
    <property type="match status" value="1"/>
</dbReference>
<keyword evidence="4" id="KW-1185">Reference proteome</keyword>
<dbReference type="AlphaFoldDB" id="A0A2A3YGN5"/>
<dbReference type="Proteomes" id="UP000218598">
    <property type="component" value="Unassembled WGS sequence"/>
</dbReference>
<evidence type="ECO:0000313" key="4">
    <source>
        <dbReference type="Proteomes" id="UP000218598"/>
    </source>
</evidence>
<dbReference type="Gene3D" id="3.30.70.1380">
    <property type="entry name" value="Transcriptional regulatory protein pf0864 domain like"/>
    <property type="match status" value="1"/>
</dbReference>
<comment type="function">
    <text evidence="2">Involved in the biosynthesis of a nickel-pincer cofactor ((SCS)Ni(II) pincer complex). Binds Ni(2+), and functions in nickel delivery to pyridinium-3,5-bisthiocarboxylic acid mononucleotide (P2TMN), to form the mature cofactor. Is thus probably required for the activation of nickel-pincer cofactor-dependent enzymes.</text>
</comment>
<organism evidence="3 4">
    <name type="scientific">Brachybacterium alimentarium</name>
    <dbReference type="NCBI Taxonomy" id="47845"/>
    <lineage>
        <taxon>Bacteria</taxon>
        <taxon>Bacillati</taxon>
        <taxon>Actinomycetota</taxon>
        <taxon>Actinomycetes</taxon>
        <taxon>Micrococcales</taxon>
        <taxon>Dermabacteraceae</taxon>
        <taxon>Brachybacterium</taxon>
    </lineage>
</organism>
<dbReference type="PANTHER" id="PTHR36566">
    <property type="entry name" value="NICKEL INSERTION PROTEIN-RELATED"/>
    <property type="match status" value="1"/>
</dbReference>
<keyword evidence="2" id="KW-0456">Lyase</keyword>